<evidence type="ECO:0000259" key="5">
    <source>
        <dbReference type="Pfam" id="PF00107"/>
    </source>
</evidence>
<keyword evidence="2 4" id="KW-0862">Zinc</keyword>
<dbReference type="InterPro" id="IPR050129">
    <property type="entry name" value="Zn_alcohol_dh"/>
</dbReference>
<dbReference type="SUPFAM" id="SSF51735">
    <property type="entry name" value="NAD(P)-binding Rossmann-fold domains"/>
    <property type="match status" value="1"/>
</dbReference>
<dbReference type="Proteomes" id="UP000660729">
    <property type="component" value="Unassembled WGS sequence"/>
</dbReference>
<dbReference type="InterPro" id="IPR013154">
    <property type="entry name" value="ADH-like_N"/>
</dbReference>
<keyword evidence="8" id="KW-1185">Reference proteome</keyword>
<dbReference type="CDD" id="cd08254">
    <property type="entry name" value="hydroxyacyl_CoA_DH"/>
    <property type="match status" value="1"/>
</dbReference>
<evidence type="ECO:0000256" key="1">
    <source>
        <dbReference type="ARBA" id="ARBA00022723"/>
    </source>
</evidence>
<dbReference type="Gene3D" id="3.40.50.720">
    <property type="entry name" value="NAD(P)-binding Rossmann-like Domain"/>
    <property type="match status" value="1"/>
</dbReference>
<comment type="caution">
    <text evidence="7">The sequence shown here is derived from an EMBL/GenBank/DDBJ whole genome shotgun (WGS) entry which is preliminary data.</text>
</comment>
<dbReference type="PANTHER" id="PTHR43401:SF5">
    <property type="entry name" value="ALCOHOL DEHYDROGENASE-RELATED"/>
    <property type="match status" value="1"/>
</dbReference>
<dbReference type="GO" id="GO:0008270">
    <property type="term" value="F:zinc ion binding"/>
    <property type="evidence" value="ECO:0007669"/>
    <property type="project" value="InterPro"/>
</dbReference>
<dbReference type="SUPFAM" id="SSF50129">
    <property type="entry name" value="GroES-like"/>
    <property type="match status" value="1"/>
</dbReference>
<sequence>MASALPTTVHAWRKHRGIDEAIWEEVPVPSVPPTGFLCKMLAAGVCHSDEAMIVDRSPRRPWFQEKFTLGHEGCGEIIAIGEKVTDTSFKVVYLPQYTPLYLPRELNPLQGDTIAMIGVPGCGGNDCPECSRSLPQLCATGHHSGIGQDGFFAPYASIDQRGAALVPKSIPPAIAAVATDAVLTAYHAVVRRAEVKPHETVFIFGLGGLGFNGMQVCKAIGARVIVSDVREERLHAAREFGVDVVPVGKDIQEFVREKGLEGKIDTTIDFVGVPQTFGDAQAIVRAAGKMVCVGTLAAENTIQMKTGIRKRLSIIFSYGGQIEDLREALDLIAKGDLKPQVETGKLEDFPKWLKDLCDGKVKARVALTCEHLTQ</sequence>
<dbReference type="Pfam" id="PF08240">
    <property type="entry name" value="ADH_N"/>
    <property type="match status" value="1"/>
</dbReference>
<organism evidence="7 8">
    <name type="scientific">Pseudocercospora fuligena</name>
    <dbReference type="NCBI Taxonomy" id="685502"/>
    <lineage>
        <taxon>Eukaryota</taxon>
        <taxon>Fungi</taxon>
        <taxon>Dikarya</taxon>
        <taxon>Ascomycota</taxon>
        <taxon>Pezizomycotina</taxon>
        <taxon>Dothideomycetes</taxon>
        <taxon>Dothideomycetidae</taxon>
        <taxon>Mycosphaerellales</taxon>
        <taxon>Mycosphaerellaceae</taxon>
        <taxon>Pseudocercospora</taxon>
    </lineage>
</organism>
<feature type="domain" description="Alcohol dehydrogenase-like N-terminal" evidence="6">
    <location>
        <begin position="36"/>
        <end position="86"/>
    </location>
</feature>
<name>A0A8H6VP78_9PEZI</name>
<feature type="domain" description="Alcohol dehydrogenase-like C-terminal" evidence="5">
    <location>
        <begin position="208"/>
        <end position="333"/>
    </location>
</feature>
<dbReference type="AlphaFoldDB" id="A0A8H6VP78"/>
<dbReference type="GO" id="GO:0016491">
    <property type="term" value="F:oxidoreductase activity"/>
    <property type="evidence" value="ECO:0007669"/>
    <property type="project" value="UniProtKB-KW"/>
</dbReference>
<evidence type="ECO:0000256" key="4">
    <source>
        <dbReference type="RuleBase" id="RU361277"/>
    </source>
</evidence>
<protein>
    <submittedName>
        <fullName evidence="7">Alcohol dehydrogenase</fullName>
    </submittedName>
</protein>
<evidence type="ECO:0000259" key="6">
    <source>
        <dbReference type="Pfam" id="PF08240"/>
    </source>
</evidence>
<keyword evidence="1 4" id="KW-0479">Metal-binding</keyword>
<dbReference type="InterPro" id="IPR036291">
    <property type="entry name" value="NAD(P)-bd_dom_sf"/>
</dbReference>
<evidence type="ECO:0000313" key="8">
    <source>
        <dbReference type="Proteomes" id="UP000660729"/>
    </source>
</evidence>
<dbReference type="InterPro" id="IPR011032">
    <property type="entry name" value="GroES-like_sf"/>
</dbReference>
<dbReference type="InterPro" id="IPR013149">
    <property type="entry name" value="ADH-like_C"/>
</dbReference>
<dbReference type="PROSITE" id="PS00059">
    <property type="entry name" value="ADH_ZINC"/>
    <property type="match status" value="1"/>
</dbReference>
<dbReference type="OrthoDB" id="1879366at2759"/>
<comment type="cofactor">
    <cofactor evidence="4">
        <name>Zn(2+)</name>
        <dbReference type="ChEBI" id="CHEBI:29105"/>
    </cofactor>
</comment>
<dbReference type="PANTHER" id="PTHR43401">
    <property type="entry name" value="L-THREONINE 3-DEHYDROGENASE"/>
    <property type="match status" value="1"/>
</dbReference>
<dbReference type="InterPro" id="IPR002328">
    <property type="entry name" value="ADH_Zn_CS"/>
</dbReference>
<proteinExistence type="inferred from homology"/>
<evidence type="ECO:0000256" key="3">
    <source>
        <dbReference type="ARBA" id="ARBA00023002"/>
    </source>
</evidence>
<reference evidence="7" key="1">
    <citation type="submission" date="2020-04" db="EMBL/GenBank/DDBJ databases">
        <title>Draft genome resource of the tomato pathogen Pseudocercospora fuligena.</title>
        <authorList>
            <person name="Zaccaron A."/>
        </authorList>
    </citation>
    <scope>NUCLEOTIDE SEQUENCE</scope>
    <source>
        <strain evidence="7">PF001</strain>
    </source>
</reference>
<gene>
    <name evidence="7" type="ORF">HII31_01327</name>
</gene>
<keyword evidence="3" id="KW-0560">Oxidoreductase</keyword>
<dbReference type="Pfam" id="PF00107">
    <property type="entry name" value="ADH_zinc_N"/>
    <property type="match status" value="1"/>
</dbReference>
<dbReference type="EMBL" id="JABCIY010000015">
    <property type="protein sequence ID" value="KAF7197517.1"/>
    <property type="molecule type" value="Genomic_DNA"/>
</dbReference>
<evidence type="ECO:0000313" key="7">
    <source>
        <dbReference type="EMBL" id="KAF7197517.1"/>
    </source>
</evidence>
<evidence type="ECO:0000256" key="2">
    <source>
        <dbReference type="ARBA" id="ARBA00022833"/>
    </source>
</evidence>
<comment type="similarity">
    <text evidence="4">Belongs to the zinc-containing alcohol dehydrogenase family.</text>
</comment>
<dbReference type="Gene3D" id="3.90.180.10">
    <property type="entry name" value="Medium-chain alcohol dehydrogenases, catalytic domain"/>
    <property type="match status" value="1"/>
</dbReference>
<accession>A0A8H6VP78</accession>